<comment type="caution">
    <text evidence="1">The sequence shown here is derived from an EMBL/GenBank/DDBJ whole genome shotgun (WGS) entry which is preliminary data.</text>
</comment>
<protein>
    <submittedName>
        <fullName evidence="1">Uncharacterized protein</fullName>
    </submittedName>
</protein>
<evidence type="ECO:0000313" key="2">
    <source>
        <dbReference type="Proteomes" id="UP001596391"/>
    </source>
</evidence>
<keyword evidence="2" id="KW-1185">Reference proteome</keyword>
<accession>A0ABW1Z7Z4</accession>
<dbReference type="EMBL" id="JBHSWI010000001">
    <property type="protein sequence ID" value="MFC6645569.1"/>
    <property type="molecule type" value="Genomic_DNA"/>
</dbReference>
<sequence>MSAGYEHLLRKARDAKHGGQQAWGVQSTGEKVAVALVLNRSDWLAVMDYTIAEAIERSGLEWVSVMPRIARQLEEEL</sequence>
<evidence type="ECO:0000313" key="1">
    <source>
        <dbReference type="EMBL" id="MFC6645569.1"/>
    </source>
</evidence>
<gene>
    <name evidence="1" type="ORF">ACFQBQ_08225</name>
</gene>
<dbReference type="RefSeq" id="WP_263371931.1">
    <property type="nucleotide sequence ID" value="NZ_JAGSYD010000003.1"/>
</dbReference>
<dbReference type="Proteomes" id="UP001596391">
    <property type="component" value="Unassembled WGS sequence"/>
</dbReference>
<organism evidence="1 2">
    <name type="scientific">Granulicella cerasi</name>
    <dbReference type="NCBI Taxonomy" id="741063"/>
    <lineage>
        <taxon>Bacteria</taxon>
        <taxon>Pseudomonadati</taxon>
        <taxon>Acidobacteriota</taxon>
        <taxon>Terriglobia</taxon>
        <taxon>Terriglobales</taxon>
        <taxon>Acidobacteriaceae</taxon>
        <taxon>Granulicella</taxon>
    </lineage>
</organism>
<name>A0ABW1Z7Z4_9BACT</name>
<proteinExistence type="predicted"/>
<reference evidence="2" key="1">
    <citation type="journal article" date="2019" name="Int. J. Syst. Evol. Microbiol.">
        <title>The Global Catalogue of Microorganisms (GCM) 10K type strain sequencing project: providing services to taxonomists for standard genome sequencing and annotation.</title>
        <authorList>
            <consortium name="The Broad Institute Genomics Platform"/>
            <consortium name="The Broad Institute Genome Sequencing Center for Infectious Disease"/>
            <person name="Wu L."/>
            <person name="Ma J."/>
        </authorList>
    </citation>
    <scope>NUCLEOTIDE SEQUENCE [LARGE SCALE GENOMIC DNA]</scope>
    <source>
        <strain evidence="2">CGMCC 1.16026</strain>
    </source>
</reference>